<dbReference type="PANTHER" id="PTHR43575">
    <property type="entry name" value="PROTEIN ABCI7, CHLOROPLASTIC"/>
    <property type="match status" value="1"/>
</dbReference>
<dbReference type="InterPro" id="IPR011542">
    <property type="entry name" value="SUF_FeS_clus_asmbl_SufD"/>
</dbReference>
<evidence type="ECO:0000256" key="1">
    <source>
        <dbReference type="ARBA" id="ARBA00043967"/>
    </source>
</evidence>
<organism evidence="4 5">
    <name type="scientific">Legionella impletisoli</name>
    <dbReference type="NCBI Taxonomy" id="343510"/>
    <lineage>
        <taxon>Bacteria</taxon>
        <taxon>Pseudomonadati</taxon>
        <taxon>Pseudomonadota</taxon>
        <taxon>Gammaproteobacteria</taxon>
        <taxon>Legionellales</taxon>
        <taxon>Legionellaceae</taxon>
        <taxon>Legionella</taxon>
    </lineage>
</organism>
<dbReference type="InterPro" id="IPR000825">
    <property type="entry name" value="SUF_FeS_clus_asmbl_SufBD_core"/>
</dbReference>
<gene>
    <name evidence="4" type="ORF">GCM10007966_17730</name>
</gene>
<dbReference type="Pfam" id="PF01458">
    <property type="entry name" value="SUFBD_core"/>
    <property type="match status" value="1"/>
</dbReference>
<sequence length="422" mass="47407">MSERLEFYQEEAKSERSTNPWLAMLQDSALADFSRIGFPTRHHEEWKYTALDSFLKQEFKVAKSLKQPLEPIEQDIPADLTVNIVNGELFGLESLRAKLPAGVIIKPLVQALTEHQDKIEPYLGKILPHEHAFQALNTAIMQSGLFIYVPQGINVDETLLITQAQRVEEQAVYLRHLIVVESDSSISIIEDYQGCEEVSYFTNTMTELVAGQNAHVKHYKIQREGKKAYHIGHLAVLQNENSRVDSHSFSIGGKLVRSDVTVRLDAFGARCLMNGIYAPGEGQHIDHHTLVEHRVADCQSEQDYKGILSQHSRAVFNGKVNVAKDAQRTVAKQQNKNILLSANAEVDTKPQLEIFADDVVCTHGATVGQLDEDALFYLATRGIERAEASRYLIHAFAAENLEAVDKPKLALWMKNRLTQQLG</sequence>
<dbReference type="OrthoDB" id="9768262at2"/>
<dbReference type="RefSeq" id="WP_131777141.1">
    <property type="nucleotide sequence ID" value="NZ_BMOB01000008.1"/>
</dbReference>
<dbReference type="Proteomes" id="UP000630149">
    <property type="component" value="Unassembled WGS sequence"/>
</dbReference>
<dbReference type="GO" id="GO:0016226">
    <property type="term" value="P:iron-sulfur cluster assembly"/>
    <property type="evidence" value="ECO:0007669"/>
    <property type="project" value="InterPro"/>
</dbReference>
<dbReference type="InterPro" id="IPR045595">
    <property type="entry name" value="SufBD_N"/>
</dbReference>
<comment type="similarity">
    <text evidence="1">Belongs to the iron-sulfur cluster assembly SufBD family.</text>
</comment>
<reference evidence="4" key="1">
    <citation type="journal article" date="2014" name="Int. J. Syst. Evol. Microbiol.">
        <title>Complete genome sequence of Corynebacterium casei LMG S-19264T (=DSM 44701T), isolated from a smear-ripened cheese.</title>
        <authorList>
            <consortium name="US DOE Joint Genome Institute (JGI-PGF)"/>
            <person name="Walter F."/>
            <person name="Albersmeier A."/>
            <person name="Kalinowski J."/>
            <person name="Ruckert C."/>
        </authorList>
    </citation>
    <scope>NUCLEOTIDE SEQUENCE</scope>
    <source>
        <strain evidence="4">JCM 13919</strain>
    </source>
</reference>
<dbReference type="AlphaFoldDB" id="A0A917ND40"/>
<dbReference type="InterPro" id="IPR037284">
    <property type="entry name" value="SUF_FeS_clus_asmbl_SufBD_sf"/>
</dbReference>
<dbReference type="SUPFAM" id="SSF101960">
    <property type="entry name" value="Stabilizer of iron transporter SufD"/>
    <property type="match status" value="1"/>
</dbReference>
<name>A0A917ND40_9GAMM</name>
<evidence type="ECO:0000259" key="3">
    <source>
        <dbReference type="Pfam" id="PF19295"/>
    </source>
</evidence>
<dbReference type="NCBIfam" id="TIGR01981">
    <property type="entry name" value="sufD"/>
    <property type="match status" value="1"/>
</dbReference>
<evidence type="ECO:0000259" key="2">
    <source>
        <dbReference type="Pfam" id="PF01458"/>
    </source>
</evidence>
<accession>A0A917ND40</accession>
<proteinExistence type="inferred from homology"/>
<comment type="caution">
    <text evidence="4">The sequence shown here is derived from an EMBL/GenBank/DDBJ whole genome shotgun (WGS) entry which is preliminary data.</text>
</comment>
<reference evidence="4" key="2">
    <citation type="submission" date="2020-09" db="EMBL/GenBank/DDBJ databases">
        <authorList>
            <person name="Sun Q."/>
            <person name="Ohkuma M."/>
        </authorList>
    </citation>
    <scope>NUCLEOTIDE SEQUENCE</scope>
    <source>
        <strain evidence="4">JCM 13919</strain>
    </source>
</reference>
<feature type="domain" description="SUF system FeS cluster assembly SufBD N-terminal" evidence="3">
    <location>
        <begin position="7"/>
        <end position="159"/>
    </location>
</feature>
<keyword evidence="5" id="KW-1185">Reference proteome</keyword>
<protein>
    <submittedName>
        <fullName evidence="4">Fe-S cluster assembly protein SufD</fullName>
    </submittedName>
</protein>
<dbReference type="PANTHER" id="PTHR43575:SF1">
    <property type="entry name" value="PROTEIN ABCI7, CHLOROPLASTIC"/>
    <property type="match status" value="1"/>
</dbReference>
<dbReference type="Pfam" id="PF19295">
    <property type="entry name" value="SufBD_N"/>
    <property type="match status" value="1"/>
</dbReference>
<dbReference type="EMBL" id="BMOB01000008">
    <property type="protein sequence ID" value="GGI89463.1"/>
    <property type="molecule type" value="Genomic_DNA"/>
</dbReference>
<dbReference type="InterPro" id="IPR055346">
    <property type="entry name" value="Fe-S_cluster_assembly_SufBD"/>
</dbReference>
<evidence type="ECO:0000313" key="4">
    <source>
        <dbReference type="EMBL" id="GGI89463.1"/>
    </source>
</evidence>
<evidence type="ECO:0000313" key="5">
    <source>
        <dbReference type="Proteomes" id="UP000630149"/>
    </source>
</evidence>
<feature type="domain" description="SUF system FeS cluster assembly SufBD core" evidence="2">
    <location>
        <begin position="168"/>
        <end position="396"/>
    </location>
</feature>